<accession>A0A6J7U5Q7</accession>
<dbReference type="AlphaFoldDB" id="A0A6J7U5Q7"/>
<evidence type="ECO:0000313" key="1">
    <source>
        <dbReference type="EMBL" id="CAB5061253.1"/>
    </source>
</evidence>
<organism evidence="1">
    <name type="scientific">freshwater metagenome</name>
    <dbReference type="NCBI Taxonomy" id="449393"/>
    <lineage>
        <taxon>unclassified sequences</taxon>
        <taxon>metagenomes</taxon>
        <taxon>ecological metagenomes</taxon>
    </lineage>
</organism>
<gene>
    <name evidence="1" type="ORF">UFOPK4306_01040</name>
</gene>
<sequence length="99" mass="10303">MIEKFTGTEPVTVKPVAENVPLTLTRKSSDGLPRAAITTPGSVLTPPIEMVLGKVGVGTPLNETVAMPPTPVYVLGRLVQATPLTLVFTVAELLAVVLA</sequence>
<protein>
    <submittedName>
        <fullName evidence="1">Unannotated protein</fullName>
    </submittedName>
</protein>
<name>A0A6J7U5Q7_9ZZZZ</name>
<reference evidence="1" key="1">
    <citation type="submission" date="2020-05" db="EMBL/GenBank/DDBJ databases">
        <authorList>
            <person name="Chiriac C."/>
            <person name="Salcher M."/>
            <person name="Ghai R."/>
            <person name="Kavagutti S V."/>
        </authorList>
    </citation>
    <scope>NUCLEOTIDE SEQUENCE</scope>
</reference>
<dbReference type="EMBL" id="CAFBQP010000033">
    <property type="protein sequence ID" value="CAB5061253.1"/>
    <property type="molecule type" value="Genomic_DNA"/>
</dbReference>
<proteinExistence type="predicted"/>